<comment type="similarity">
    <text evidence="1">Belongs to the AAA ATPase family. RarA/MGS1/WRNIP1 subfamily.</text>
</comment>
<dbReference type="Gene3D" id="1.10.8.60">
    <property type="match status" value="1"/>
</dbReference>
<feature type="domain" description="UBZ4-type" evidence="12">
    <location>
        <begin position="181"/>
        <end position="208"/>
    </location>
</feature>
<dbReference type="Pfam" id="PF16193">
    <property type="entry name" value="AAA_assoc_2"/>
    <property type="match status" value="1"/>
</dbReference>
<dbReference type="GO" id="GO:0008270">
    <property type="term" value="F:zinc ion binding"/>
    <property type="evidence" value="ECO:0007669"/>
    <property type="project" value="UniProtKB-KW"/>
</dbReference>
<evidence type="ECO:0000256" key="5">
    <source>
        <dbReference type="ARBA" id="ARBA00022763"/>
    </source>
</evidence>
<feature type="region of interest" description="Disordered" evidence="11">
    <location>
        <begin position="214"/>
        <end position="263"/>
    </location>
</feature>
<dbReference type="GO" id="GO:0003677">
    <property type="term" value="F:DNA binding"/>
    <property type="evidence" value="ECO:0007669"/>
    <property type="project" value="InterPro"/>
</dbReference>
<dbReference type="Gene3D" id="1.20.272.10">
    <property type="match status" value="1"/>
</dbReference>
<keyword evidence="6 10" id="KW-0863">Zinc-finger</keyword>
<keyword evidence="3" id="KW-0479">Metal-binding</keyword>
<dbReference type="Proteomes" id="UP001367676">
    <property type="component" value="Unassembled WGS sequence"/>
</dbReference>
<dbReference type="InterPro" id="IPR051314">
    <property type="entry name" value="AAA_ATPase_RarA/MGS1/WRNIP1"/>
</dbReference>
<evidence type="ECO:0000256" key="2">
    <source>
        <dbReference type="ARBA" id="ARBA00022705"/>
    </source>
</evidence>
<dbReference type="SUPFAM" id="SSF52540">
    <property type="entry name" value="P-loop containing nucleoside triphosphate hydrolases"/>
    <property type="match status" value="1"/>
</dbReference>
<evidence type="ECO:0000313" key="13">
    <source>
        <dbReference type="EMBL" id="KAK7598335.1"/>
    </source>
</evidence>
<dbReference type="PANTHER" id="PTHR13779">
    <property type="entry name" value="WERNER HELICASE-INTERACTING PROTEIN 1 FAMILY MEMBER"/>
    <property type="match status" value="1"/>
</dbReference>
<dbReference type="Gene3D" id="3.30.160.60">
    <property type="entry name" value="Classic Zinc Finger"/>
    <property type="match status" value="1"/>
</dbReference>
<dbReference type="Gene3D" id="1.10.3710.10">
    <property type="entry name" value="DNA polymerase III clamp loader subunits, C-terminal domain"/>
    <property type="match status" value="1"/>
</dbReference>
<dbReference type="FunFam" id="3.40.50.300:FF:000137">
    <property type="entry name" value="Replication-associated recombination protein A"/>
    <property type="match status" value="1"/>
</dbReference>
<dbReference type="Pfam" id="PF00004">
    <property type="entry name" value="AAA"/>
    <property type="match status" value="1"/>
</dbReference>
<dbReference type="CDD" id="cd00009">
    <property type="entry name" value="AAA"/>
    <property type="match status" value="1"/>
</dbReference>
<comment type="caution">
    <text evidence="13">The sequence shown here is derived from an EMBL/GenBank/DDBJ whole genome shotgun (WGS) entry which is preliminary data.</text>
</comment>
<keyword evidence="4" id="KW-0547">Nucleotide-binding</keyword>
<sequence length="706" mass="78771">MTGINFIFNKIKFLIVGILDLIRYLCCSSRSRKKSVADFAPLTSIGIVGKDDSLVINNEDMNFVAASSSNFNQPRNVQDYITQYRQQKCKQLTNESTDEASSDFFEDMQPKIVRQQKLLLKTNEEPPSMPRNSRLSCTTDVKASELSAWEEMESTGNWDIDEETTNELLKEKRRIELNMEDVDCPVCSRPINAKDIERHVNSCLFLNSSNDEIPSRKRKENIVSPRPTKVSKSGGSSVPQNAVAQQEVSVSSRESKSSELLSTLPASNSMSKEVVKREYSFEIPLAEALRPSILTDFVGQEQAVGSGSVLRKLLDKADIPSLILWGPPGCGKTTLANVIKEILNQHGKKFGTPVRFVKLHATMAGVGDVKEVINIAKNEFRMFNKKTILFMDEIHRFNKLQQDTFLPHVENGTITLIGATTENPSFSLNNALLSRCRVILLDKLSSENIKKILYRAVEFLGGQVTSSNSKNEIEESAKWMIDHESIDWLAEISDGDARIALNSLQMAVQSKSDSESCDLITLDDIKDGIKKSHILYDKKGEEHYNLISAVHKSIRASDDNAALYWVNRMLLGGEDPLFIARRLVRAAGEDIGLADPNALVLAVSTMHGCQQIGMPECDVLLSELAVYLARCPKSTEVYKAMNRVKAHIAEQKGPMPAVPLHLRNAPTKLMKNLGYGKGYNVLDKGSSGLEYMPEGLEHMNFFKEEI</sequence>
<dbReference type="InterPro" id="IPR032423">
    <property type="entry name" value="AAA_assoc_2"/>
</dbReference>
<dbReference type="GO" id="GO:0005524">
    <property type="term" value="F:ATP binding"/>
    <property type="evidence" value="ECO:0007669"/>
    <property type="project" value="UniProtKB-KW"/>
</dbReference>
<keyword evidence="9 10" id="KW-0234">DNA repair</keyword>
<dbReference type="GO" id="GO:0017116">
    <property type="term" value="F:single-stranded DNA helicase activity"/>
    <property type="evidence" value="ECO:0007669"/>
    <property type="project" value="TreeGrafter"/>
</dbReference>
<dbReference type="EMBL" id="JBBCAQ010000014">
    <property type="protein sequence ID" value="KAK7598335.1"/>
    <property type="molecule type" value="Genomic_DNA"/>
</dbReference>
<accession>A0AAN9TXY1</accession>
<proteinExistence type="inferred from homology"/>
<keyword evidence="5 10" id="KW-0227">DNA damage</keyword>
<dbReference type="Pfam" id="PF12002">
    <property type="entry name" value="MgsA_C"/>
    <property type="match status" value="1"/>
</dbReference>
<dbReference type="InterPro" id="IPR006642">
    <property type="entry name" value="Rad18_UBZ4"/>
</dbReference>
<dbReference type="GO" id="GO:0008047">
    <property type="term" value="F:enzyme activator activity"/>
    <property type="evidence" value="ECO:0007669"/>
    <property type="project" value="TreeGrafter"/>
</dbReference>
<dbReference type="GO" id="GO:0016887">
    <property type="term" value="F:ATP hydrolysis activity"/>
    <property type="evidence" value="ECO:0007669"/>
    <property type="project" value="InterPro"/>
</dbReference>
<dbReference type="InterPro" id="IPR003593">
    <property type="entry name" value="AAA+_ATPase"/>
</dbReference>
<keyword evidence="2" id="KW-0235">DNA replication</keyword>
<keyword evidence="7" id="KW-0862">Zinc</keyword>
<evidence type="ECO:0000256" key="8">
    <source>
        <dbReference type="ARBA" id="ARBA00022840"/>
    </source>
</evidence>
<evidence type="ECO:0000256" key="1">
    <source>
        <dbReference type="ARBA" id="ARBA00008959"/>
    </source>
</evidence>
<evidence type="ECO:0000256" key="3">
    <source>
        <dbReference type="ARBA" id="ARBA00022723"/>
    </source>
</evidence>
<dbReference type="InterPro" id="IPR021886">
    <property type="entry name" value="MgsA_C"/>
</dbReference>
<dbReference type="FunFam" id="1.20.272.10:FF:000001">
    <property type="entry name" value="Putative AAA family ATPase"/>
    <property type="match status" value="1"/>
</dbReference>
<evidence type="ECO:0000256" key="10">
    <source>
        <dbReference type="PROSITE-ProRule" id="PRU01256"/>
    </source>
</evidence>
<evidence type="ECO:0000256" key="6">
    <source>
        <dbReference type="ARBA" id="ARBA00022771"/>
    </source>
</evidence>
<feature type="compositionally biased region" description="Low complexity" evidence="11">
    <location>
        <begin position="247"/>
        <end position="262"/>
    </location>
</feature>
<evidence type="ECO:0000256" key="7">
    <source>
        <dbReference type="ARBA" id="ARBA00022833"/>
    </source>
</evidence>
<evidence type="ECO:0000256" key="4">
    <source>
        <dbReference type="ARBA" id="ARBA00022741"/>
    </source>
</evidence>
<evidence type="ECO:0000256" key="11">
    <source>
        <dbReference type="SAM" id="MobiDB-lite"/>
    </source>
</evidence>
<evidence type="ECO:0000256" key="9">
    <source>
        <dbReference type="ARBA" id="ARBA00023204"/>
    </source>
</evidence>
<name>A0AAN9TXY1_9HEMI</name>
<gene>
    <name evidence="13" type="ORF">V9T40_006570</name>
</gene>
<dbReference type="SUPFAM" id="SSF48019">
    <property type="entry name" value="post-AAA+ oligomerization domain-like"/>
    <property type="match status" value="1"/>
</dbReference>
<keyword evidence="8" id="KW-0067">ATP-binding</keyword>
<keyword evidence="14" id="KW-1185">Reference proteome</keyword>
<organism evidence="13 14">
    <name type="scientific">Parthenolecanium corni</name>
    <dbReference type="NCBI Taxonomy" id="536013"/>
    <lineage>
        <taxon>Eukaryota</taxon>
        <taxon>Metazoa</taxon>
        <taxon>Ecdysozoa</taxon>
        <taxon>Arthropoda</taxon>
        <taxon>Hexapoda</taxon>
        <taxon>Insecta</taxon>
        <taxon>Pterygota</taxon>
        <taxon>Neoptera</taxon>
        <taxon>Paraneoptera</taxon>
        <taxon>Hemiptera</taxon>
        <taxon>Sternorrhyncha</taxon>
        <taxon>Coccoidea</taxon>
        <taxon>Coccidae</taxon>
        <taxon>Parthenolecanium</taxon>
    </lineage>
</organism>
<feature type="compositionally biased region" description="Polar residues" evidence="11">
    <location>
        <begin position="230"/>
        <end position="246"/>
    </location>
</feature>
<reference evidence="13 14" key="1">
    <citation type="submission" date="2024-03" db="EMBL/GenBank/DDBJ databases">
        <title>Adaptation during the transition from Ophiocordyceps entomopathogen to insect associate is accompanied by gene loss and intensified selection.</title>
        <authorList>
            <person name="Ward C.M."/>
            <person name="Onetto C.A."/>
            <person name="Borneman A.R."/>
        </authorList>
    </citation>
    <scope>NUCLEOTIDE SEQUENCE [LARGE SCALE GENOMIC DNA]</scope>
    <source>
        <strain evidence="13">AWRI1</strain>
        <tissue evidence="13">Single Adult Female</tissue>
    </source>
</reference>
<dbReference type="PROSITE" id="PS51908">
    <property type="entry name" value="ZF_UBZ4"/>
    <property type="match status" value="1"/>
</dbReference>
<dbReference type="InterPro" id="IPR008921">
    <property type="entry name" value="DNA_pol3_clamp-load_cplx_C"/>
</dbReference>
<dbReference type="InterPro" id="IPR003959">
    <property type="entry name" value="ATPase_AAA_core"/>
</dbReference>
<dbReference type="CDD" id="cd18139">
    <property type="entry name" value="HLD_clamp_RarA"/>
    <property type="match status" value="1"/>
</dbReference>
<dbReference type="AlphaFoldDB" id="A0AAN9TXY1"/>
<dbReference type="PANTHER" id="PTHR13779:SF7">
    <property type="entry name" value="ATPASE WRNIP1"/>
    <property type="match status" value="1"/>
</dbReference>
<dbReference type="SMART" id="SM00382">
    <property type="entry name" value="AAA"/>
    <property type="match status" value="1"/>
</dbReference>
<dbReference type="Gene3D" id="3.40.50.300">
    <property type="entry name" value="P-loop containing nucleotide triphosphate hydrolases"/>
    <property type="match status" value="1"/>
</dbReference>
<dbReference type="GO" id="GO:0000731">
    <property type="term" value="P:DNA synthesis involved in DNA repair"/>
    <property type="evidence" value="ECO:0007669"/>
    <property type="project" value="TreeGrafter"/>
</dbReference>
<dbReference type="GO" id="GO:0006261">
    <property type="term" value="P:DNA-templated DNA replication"/>
    <property type="evidence" value="ECO:0007669"/>
    <property type="project" value="TreeGrafter"/>
</dbReference>
<evidence type="ECO:0000313" key="14">
    <source>
        <dbReference type="Proteomes" id="UP001367676"/>
    </source>
</evidence>
<dbReference type="GO" id="GO:0005634">
    <property type="term" value="C:nucleus"/>
    <property type="evidence" value="ECO:0007669"/>
    <property type="project" value="TreeGrafter"/>
</dbReference>
<protein>
    <recommendedName>
        <fullName evidence="12">UBZ4-type domain-containing protein</fullName>
    </recommendedName>
</protein>
<dbReference type="InterPro" id="IPR027417">
    <property type="entry name" value="P-loop_NTPase"/>
</dbReference>
<evidence type="ECO:0000259" key="12">
    <source>
        <dbReference type="PROSITE" id="PS51908"/>
    </source>
</evidence>